<dbReference type="Gene3D" id="2.30.33.40">
    <property type="entry name" value="GroES chaperonin"/>
    <property type="match status" value="1"/>
</dbReference>
<proteinExistence type="inferred from homology"/>
<organism evidence="5 6">
    <name type="scientific">Bacteriovorax antarcticus</name>
    <dbReference type="NCBI Taxonomy" id="3088717"/>
    <lineage>
        <taxon>Bacteria</taxon>
        <taxon>Pseudomonadati</taxon>
        <taxon>Bdellovibrionota</taxon>
        <taxon>Bacteriovoracia</taxon>
        <taxon>Bacteriovoracales</taxon>
        <taxon>Bacteriovoracaceae</taxon>
        <taxon>Bacteriovorax</taxon>
    </lineage>
</organism>
<dbReference type="NCBIfam" id="NF001527">
    <property type="entry name" value="PRK00364.1-2"/>
    <property type="match status" value="1"/>
</dbReference>
<dbReference type="RefSeq" id="WP_323576357.1">
    <property type="nucleotide sequence ID" value="NZ_JAYGJQ010000002.1"/>
</dbReference>
<evidence type="ECO:0000256" key="4">
    <source>
        <dbReference type="RuleBase" id="RU000535"/>
    </source>
</evidence>
<evidence type="ECO:0000313" key="6">
    <source>
        <dbReference type="Proteomes" id="UP001302274"/>
    </source>
</evidence>
<dbReference type="SMART" id="SM00883">
    <property type="entry name" value="Cpn10"/>
    <property type="match status" value="1"/>
</dbReference>
<dbReference type="HAMAP" id="MF_00580">
    <property type="entry name" value="CH10"/>
    <property type="match status" value="1"/>
</dbReference>
<accession>A0ABU5VU34</accession>
<comment type="function">
    <text evidence="3 4">Together with the chaperonin GroEL, plays an essential role in assisting protein folding. The GroEL-GroES system forms a nano-cage that allows encapsulation of the non-native substrate proteins and provides a physical environment optimized to promote and accelerate protein folding. GroES binds to the apical surface of the GroEL ring, thereby capping the opening of the GroEL channel.</text>
</comment>
<dbReference type="NCBIfam" id="NF001529">
    <property type="entry name" value="PRK00364.1-5"/>
    <property type="match status" value="1"/>
</dbReference>
<dbReference type="PRINTS" id="PR00297">
    <property type="entry name" value="CHAPERONIN10"/>
</dbReference>
<dbReference type="PANTHER" id="PTHR10772">
    <property type="entry name" value="10 KDA HEAT SHOCK PROTEIN"/>
    <property type="match status" value="1"/>
</dbReference>
<gene>
    <name evidence="3" type="primary">groES</name>
    <name evidence="3" type="synonym">groS</name>
    <name evidence="5" type="ORF">SHI21_10165</name>
</gene>
<dbReference type="InterPro" id="IPR018369">
    <property type="entry name" value="Chaprnonin_Cpn10_CS"/>
</dbReference>
<comment type="subunit">
    <text evidence="3">Heptamer of 7 subunits arranged in a ring. Interacts with the chaperonin GroEL.</text>
</comment>
<comment type="subcellular location">
    <subcellularLocation>
        <location evidence="3">Cytoplasm</location>
    </subcellularLocation>
</comment>
<reference evidence="5 6" key="1">
    <citation type="submission" date="2023-11" db="EMBL/GenBank/DDBJ databases">
        <title>A Novel Polar Bacteriovorax (B. antarcticus) Isolated from the Biocrust in Antarctica.</title>
        <authorList>
            <person name="Mun W."/>
            <person name="Choi S.Y."/>
            <person name="Mitchell R.J."/>
        </authorList>
    </citation>
    <scope>NUCLEOTIDE SEQUENCE [LARGE SCALE GENOMIC DNA]</scope>
    <source>
        <strain evidence="5 6">PP10</strain>
    </source>
</reference>
<evidence type="ECO:0000256" key="2">
    <source>
        <dbReference type="ARBA" id="ARBA00023186"/>
    </source>
</evidence>
<comment type="caution">
    <text evidence="5">The sequence shown here is derived from an EMBL/GenBank/DDBJ whole genome shotgun (WGS) entry which is preliminary data.</text>
</comment>
<dbReference type="Proteomes" id="UP001302274">
    <property type="component" value="Unassembled WGS sequence"/>
</dbReference>
<dbReference type="PANTHER" id="PTHR10772:SF63">
    <property type="entry name" value="20 KDA CHAPERONIN, CHLOROPLASTIC"/>
    <property type="match status" value="1"/>
</dbReference>
<protein>
    <recommendedName>
        <fullName evidence="3">Co-chaperonin GroES</fullName>
    </recommendedName>
    <alternativeName>
        <fullName evidence="3">10 kDa chaperonin</fullName>
    </alternativeName>
    <alternativeName>
        <fullName evidence="3">Chaperonin-10</fullName>
        <shortName evidence="3">Cpn10</shortName>
    </alternativeName>
</protein>
<dbReference type="InterPro" id="IPR011032">
    <property type="entry name" value="GroES-like_sf"/>
</dbReference>
<dbReference type="PROSITE" id="PS00681">
    <property type="entry name" value="CHAPERONINS_CPN10"/>
    <property type="match status" value="1"/>
</dbReference>
<dbReference type="CDD" id="cd00320">
    <property type="entry name" value="cpn10"/>
    <property type="match status" value="1"/>
</dbReference>
<evidence type="ECO:0000256" key="1">
    <source>
        <dbReference type="ARBA" id="ARBA00006975"/>
    </source>
</evidence>
<evidence type="ECO:0000256" key="3">
    <source>
        <dbReference type="HAMAP-Rule" id="MF_00580"/>
    </source>
</evidence>
<dbReference type="NCBIfam" id="NF001533">
    <property type="entry name" value="PRK00364.2-4"/>
    <property type="match status" value="1"/>
</dbReference>
<dbReference type="Pfam" id="PF00166">
    <property type="entry name" value="Cpn10"/>
    <property type="match status" value="1"/>
</dbReference>
<name>A0ABU5VU34_9BACT</name>
<dbReference type="EMBL" id="JAYGJQ010000002">
    <property type="protein sequence ID" value="MEA9356571.1"/>
    <property type="molecule type" value="Genomic_DNA"/>
</dbReference>
<dbReference type="SUPFAM" id="SSF50129">
    <property type="entry name" value="GroES-like"/>
    <property type="match status" value="1"/>
</dbReference>
<dbReference type="NCBIfam" id="NF001531">
    <property type="entry name" value="PRK00364.2-2"/>
    <property type="match status" value="1"/>
</dbReference>
<evidence type="ECO:0000313" key="5">
    <source>
        <dbReference type="EMBL" id="MEA9356571.1"/>
    </source>
</evidence>
<dbReference type="InterPro" id="IPR037124">
    <property type="entry name" value="Chaperonin_GroES_sf"/>
</dbReference>
<dbReference type="InterPro" id="IPR020818">
    <property type="entry name" value="Chaperonin_GroES"/>
</dbReference>
<comment type="similarity">
    <text evidence="1 3 4">Belongs to the GroES chaperonin family.</text>
</comment>
<keyword evidence="2 3" id="KW-0143">Chaperone</keyword>
<keyword evidence="6" id="KW-1185">Reference proteome</keyword>
<sequence>MQLKPLQDRVVIQRLDEETKTAGGIIIPDSHTEKPSQGKILAVGTGYRLTDGSLRSLDVKVGDTVLFGKYSGTTVKVEGKDVLVMKEDEILGILN</sequence>
<keyword evidence="3" id="KW-0963">Cytoplasm</keyword>